<dbReference type="Proteomes" id="UP000308713">
    <property type="component" value="Unassembled WGS sequence"/>
</dbReference>
<dbReference type="Pfam" id="PF14121">
    <property type="entry name" value="Porin_10"/>
    <property type="match status" value="1"/>
</dbReference>
<evidence type="ECO:0000256" key="1">
    <source>
        <dbReference type="SAM" id="MobiDB-lite"/>
    </source>
</evidence>
<proteinExistence type="predicted"/>
<sequence length="643" mass="74317">MVEAQNEPATQNTQEQNTVAPSDSLLLPGNPPKQKPSKDKGKPLANIQDYQIISFKNDTTFVDTTLTIQKDYKMNYLRRDNFGLIPFANLGQTYNQLTYNFENTSLMPKIGARARHFNYMEVEDINYYRMPTPYTELFYRSAFEQGQLLDAFFSANLSPQFNFSIAYKGLRSLGKYQHILTSTGNFRVTGNYQSKNRRYNARGHIVTQDLMNQENGGLTEDSVENFESGDEEFFDRSILEVNFEDAESILLGKRYHLDHSFNIVKPNDSVSKNRLSLGHVFTYKTKYFQYDQQSAQTAMFGDAFKTRDLTDKVVLKNMYNEANLNYSNNVIGDLHFNINNNSYNYGYNRLVSLNGQLITNRLIGDVVAIGGKYHKQHGGVAVTGEGGLNLSGDFKGNYIKGTAGFKLKTIFEVEASINHSSKAPNYNAQLYQSNYLSYNWQNRFKNIETQQLGFKLASKKIADISVDFSTIDNYVYFMKSESTGQVAPFQSTNTINYLRVRLDKEFKVGKFALNNTIEYQNVTDKDSVLNVPEFNTRNTLYFSSHVFKKALYLQTGFTFNYFTEFFMNAYNPIMAEFYVQKERKFGGFPRLDFFLNAQIRRTRIYFKAEHFNSSVTGYNYYSAPTYPYRDFIVRFGLVWNFFH</sequence>
<reference evidence="2 3" key="1">
    <citation type="submission" date="2019-05" db="EMBL/GenBank/DDBJ databases">
        <title>Tamlana fucoidanivorans sp. nov., isolated from the surface of algae collected from Fujian province in China.</title>
        <authorList>
            <person name="Li J."/>
        </authorList>
    </citation>
    <scope>NUCLEOTIDE SEQUENCE [LARGE SCALE GENOMIC DNA]</scope>
    <source>
        <strain evidence="2 3">CW2-9</strain>
    </source>
</reference>
<feature type="compositionally biased region" description="Polar residues" evidence="1">
    <location>
        <begin position="7"/>
        <end position="21"/>
    </location>
</feature>
<gene>
    <name evidence="2" type="ORF">FGF67_14015</name>
</gene>
<evidence type="ECO:0000313" key="3">
    <source>
        <dbReference type="Proteomes" id="UP000308713"/>
    </source>
</evidence>
<protein>
    <recommendedName>
        <fullName evidence="4">Porin</fullName>
    </recommendedName>
</protein>
<dbReference type="EMBL" id="VDCS01000013">
    <property type="protein sequence ID" value="TNJ42610.1"/>
    <property type="molecule type" value="Genomic_DNA"/>
</dbReference>
<evidence type="ECO:0000313" key="2">
    <source>
        <dbReference type="EMBL" id="TNJ42610.1"/>
    </source>
</evidence>
<keyword evidence="3" id="KW-1185">Reference proteome</keyword>
<name>A0A5C4SGF2_9FLAO</name>
<dbReference type="InterPro" id="IPR025631">
    <property type="entry name" value="Porin_10"/>
</dbReference>
<evidence type="ECO:0008006" key="4">
    <source>
        <dbReference type="Google" id="ProtNLM"/>
    </source>
</evidence>
<dbReference type="AlphaFoldDB" id="A0A5C4SGF2"/>
<feature type="region of interest" description="Disordered" evidence="1">
    <location>
        <begin position="1"/>
        <end position="43"/>
    </location>
</feature>
<dbReference type="OrthoDB" id="9812454at2"/>
<comment type="caution">
    <text evidence="2">The sequence shown here is derived from an EMBL/GenBank/DDBJ whole genome shotgun (WGS) entry which is preliminary data.</text>
</comment>
<accession>A0A5C4SGF2</accession>
<organism evidence="2 3">
    <name type="scientific">Allotamlana fucoidanivorans</name>
    <dbReference type="NCBI Taxonomy" id="2583814"/>
    <lineage>
        <taxon>Bacteria</taxon>
        <taxon>Pseudomonadati</taxon>
        <taxon>Bacteroidota</taxon>
        <taxon>Flavobacteriia</taxon>
        <taxon>Flavobacteriales</taxon>
        <taxon>Flavobacteriaceae</taxon>
        <taxon>Allotamlana</taxon>
    </lineage>
</organism>